<dbReference type="GO" id="GO:0005886">
    <property type="term" value="C:plasma membrane"/>
    <property type="evidence" value="ECO:0007669"/>
    <property type="project" value="UniProtKB-SubCell"/>
</dbReference>
<name>A0AB39RWJ3_9ACTN</name>
<keyword evidence="2" id="KW-0813">Transport</keyword>
<keyword evidence="3" id="KW-1003">Cell membrane</keyword>
<keyword evidence="4 7" id="KW-0812">Transmembrane</keyword>
<keyword evidence="6 7" id="KW-0472">Membrane</keyword>
<evidence type="ECO:0000313" key="8">
    <source>
        <dbReference type="EMBL" id="XDQ59612.1"/>
    </source>
</evidence>
<gene>
    <name evidence="8" type="ORF">AB5J50_01700</name>
</gene>
<dbReference type="SUPFAM" id="SSF161098">
    <property type="entry name" value="MetI-like"/>
    <property type="match status" value="1"/>
</dbReference>
<dbReference type="InterPro" id="IPR050809">
    <property type="entry name" value="UgpAE/MalFG_permease"/>
</dbReference>
<sequence>MVLAFIGSFQVFDLVQVLTGGGPYFATEVVNTYIYHLAFGGSPGSAAQPDIGLASAASFLDGLLLIVFSALQVLALRQISRQRTAAHQ</sequence>
<evidence type="ECO:0000256" key="7">
    <source>
        <dbReference type="SAM" id="Phobius"/>
    </source>
</evidence>
<dbReference type="EMBL" id="CP163440">
    <property type="protein sequence ID" value="XDQ59612.1"/>
    <property type="molecule type" value="Genomic_DNA"/>
</dbReference>
<dbReference type="PANTHER" id="PTHR43227">
    <property type="entry name" value="BLL4140 PROTEIN"/>
    <property type="match status" value="1"/>
</dbReference>
<protein>
    <recommendedName>
        <fullName evidence="9">ABC transporter permease</fullName>
    </recommendedName>
</protein>
<comment type="subcellular location">
    <subcellularLocation>
        <location evidence="1">Cell membrane</location>
        <topology evidence="1">Multi-pass membrane protein</topology>
    </subcellularLocation>
</comment>
<accession>A0AB39RWJ3</accession>
<evidence type="ECO:0008006" key="9">
    <source>
        <dbReference type="Google" id="ProtNLM"/>
    </source>
</evidence>
<dbReference type="InterPro" id="IPR035906">
    <property type="entry name" value="MetI-like_sf"/>
</dbReference>
<proteinExistence type="predicted"/>
<evidence type="ECO:0000256" key="2">
    <source>
        <dbReference type="ARBA" id="ARBA00022448"/>
    </source>
</evidence>
<dbReference type="RefSeq" id="WP_369254220.1">
    <property type="nucleotide sequence ID" value="NZ_CP163440.1"/>
</dbReference>
<evidence type="ECO:0000256" key="5">
    <source>
        <dbReference type="ARBA" id="ARBA00022989"/>
    </source>
</evidence>
<evidence type="ECO:0000256" key="1">
    <source>
        <dbReference type="ARBA" id="ARBA00004651"/>
    </source>
</evidence>
<keyword evidence="5 7" id="KW-1133">Transmembrane helix</keyword>
<evidence type="ECO:0000256" key="4">
    <source>
        <dbReference type="ARBA" id="ARBA00022692"/>
    </source>
</evidence>
<dbReference type="Gene3D" id="1.10.3720.10">
    <property type="entry name" value="MetI-like"/>
    <property type="match status" value="1"/>
</dbReference>
<reference evidence="8" key="1">
    <citation type="submission" date="2024-07" db="EMBL/GenBank/DDBJ databases">
        <authorList>
            <person name="Yu S.T."/>
        </authorList>
    </citation>
    <scope>NUCLEOTIDE SEQUENCE</scope>
    <source>
        <strain evidence="8">R35</strain>
    </source>
</reference>
<feature type="transmembrane region" description="Helical" evidence="7">
    <location>
        <begin position="51"/>
        <end position="74"/>
    </location>
</feature>
<evidence type="ECO:0000256" key="6">
    <source>
        <dbReference type="ARBA" id="ARBA00023136"/>
    </source>
</evidence>
<organism evidence="8">
    <name type="scientific">Streptomyces sp. R35</name>
    <dbReference type="NCBI Taxonomy" id="3238630"/>
    <lineage>
        <taxon>Bacteria</taxon>
        <taxon>Bacillati</taxon>
        <taxon>Actinomycetota</taxon>
        <taxon>Actinomycetes</taxon>
        <taxon>Kitasatosporales</taxon>
        <taxon>Streptomycetaceae</taxon>
        <taxon>Streptomyces</taxon>
    </lineage>
</organism>
<dbReference type="PANTHER" id="PTHR43227:SF7">
    <property type="entry name" value="ARABINOOLIGOSACCHARIDES TRANSPORT SYSTEM PERMEASE PROTEIN ARAP"/>
    <property type="match status" value="1"/>
</dbReference>
<evidence type="ECO:0000256" key="3">
    <source>
        <dbReference type="ARBA" id="ARBA00022475"/>
    </source>
</evidence>
<dbReference type="AlphaFoldDB" id="A0AB39RWJ3"/>